<proteinExistence type="predicted"/>
<keyword evidence="2" id="KW-1185">Reference proteome</keyword>
<evidence type="ECO:0000313" key="2">
    <source>
        <dbReference type="Proteomes" id="UP000054845"/>
    </source>
</evidence>
<organism evidence="1 2">
    <name type="scientific">Ceraceosorus bombacis</name>
    <dbReference type="NCBI Taxonomy" id="401625"/>
    <lineage>
        <taxon>Eukaryota</taxon>
        <taxon>Fungi</taxon>
        <taxon>Dikarya</taxon>
        <taxon>Basidiomycota</taxon>
        <taxon>Ustilaginomycotina</taxon>
        <taxon>Exobasidiomycetes</taxon>
        <taxon>Ceraceosorales</taxon>
        <taxon>Ceraceosoraceae</taxon>
        <taxon>Ceraceosorus</taxon>
    </lineage>
</organism>
<dbReference type="AlphaFoldDB" id="A0A0P1A3S2"/>
<accession>A0A0P1A3S2</accession>
<dbReference type="Proteomes" id="UP000054845">
    <property type="component" value="Unassembled WGS sequence"/>
</dbReference>
<name>A0A0P1A3S2_9BASI</name>
<sequence>MGFSRFSTCPKWSFSSTVFSTLWKRCGKVPVEKSDPFLHSPKLRLFLPALLTPLETQACSRRRDHAFLTILLIPSNISLSPAAESLLNGKAAACYNAQRTRLLLNGTFDLQLIPEHKFCGNWKACNFFDIRVGWPQVQILQAWLGFDAEDRGTCRSKEELIMVSKAHLLGPDCEAAYKEDLLYMAGLKEQITLGGFKLFITGLNGNVNFKTLVVNAMPAMEKLR</sequence>
<reference evidence="1 2" key="1">
    <citation type="submission" date="2014-09" db="EMBL/GenBank/DDBJ databases">
        <authorList>
            <person name="Magalhaes I.L.F."/>
            <person name="Oliveira U."/>
            <person name="Santos F.R."/>
            <person name="Vidigal T.H.D.A."/>
            <person name="Brescovit A.D."/>
            <person name="Santos A.J."/>
        </authorList>
    </citation>
    <scope>NUCLEOTIDE SEQUENCE [LARGE SCALE GENOMIC DNA]</scope>
</reference>
<dbReference type="EMBL" id="CCYA01000304">
    <property type="protein sequence ID" value="CEG19349.1"/>
    <property type="molecule type" value="Genomic_DNA"/>
</dbReference>
<evidence type="ECO:0000313" key="1">
    <source>
        <dbReference type="EMBL" id="CEG19349.1"/>
    </source>
</evidence>
<protein>
    <submittedName>
        <fullName evidence="1">Uncharacterized protein</fullName>
    </submittedName>
</protein>